<dbReference type="Gene3D" id="3.40.50.300">
    <property type="entry name" value="P-loop containing nucleotide triphosphate hydrolases"/>
    <property type="match status" value="1"/>
</dbReference>
<dbReference type="RefSeq" id="WP_189242984.1">
    <property type="nucleotide sequence ID" value="NZ_BMQP01000026.1"/>
</dbReference>
<organism evidence="2 3">
    <name type="scientific">Planobispora rosea</name>
    <dbReference type="NCBI Taxonomy" id="35762"/>
    <lineage>
        <taxon>Bacteria</taxon>
        <taxon>Bacillati</taxon>
        <taxon>Actinomycetota</taxon>
        <taxon>Actinomycetes</taxon>
        <taxon>Streptosporangiales</taxon>
        <taxon>Streptosporangiaceae</taxon>
        <taxon>Planobispora</taxon>
    </lineage>
</organism>
<dbReference type="InterPro" id="IPR027417">
    <property type="entry name" value="P-loop_NTPase"/>
</dbReference>
<dbReference type="AlphaFoldDB" id="A0A8J3S5M8"/>
<feature type="compositionally biased region" description="Basic and acidic residues" evidence="1">
    <location>
        <begin position="422"/>
        <end position="432"/>
    </location>
</feature>
<evidence type="ECO:0000256" key="1">
    <source>
        <dbReference type="SAM" id="MobiDB-lite"/>
    </source>
</evidence>
<feature type="region of interest" description="Disordered" evidence="1">
    <location>
        <begin position="406"/>
        <end position="447"/>
    </location>
</feature>
<gene>
    <name evidence="2" type="primary">traA</name>
    <name evidence="2" type="ORF">Pro02_48140</name>
</gene>
<accession>A0A8J3S5M8</accession>
<comment type="caution">
    <text evidence="2">The sequence shown here is derived from an EMBL/GenBank/DDBJ whole genome shotgun (WGS) entry which is preliminary data.</text>
</comment>
<evidence type="ECO:0000313" key="3">
    <source>
        <dbReference type="Proteomes" id="UP000655044"/>
    </source>
</evidence>
<reference evidence="2" key="1">
    <citation type="submission" date="2021-01" db="EMBL/GenBank/DDBJ databases">
        <title>Whole genome shotgun sequence of Planobispora rosea NBRC 15558.</title>
        <authorList>
            <person name="Komaki H."/>
            <person name="Tamura T."/>
        </authorList>
    </citation>
    <scope>NUCLEOTIDE SEQUENCE</scope>
    <source>
        <strain evidence="2">NBRC 15558</strain>
    </source>
</reference>
<keyword evidence="3" id="KW-1185">Reference proteome</keyword>
<dbReference type="SUPFAM" id="SSF52540">
    <property type="entry name" value="P-loop containing nucleoside triphosphate hydrolases"/>
    <property type="match status" value="1"/>
</dbReference>
<sequence length="512" mass="54659">MSTAMTRPADGLLTVFKVEHPEGKAITYDRDALCKKLGVDDPGRLIVETQGYHGLVMVYPHNPLAQVRAVTREDLIMDRHGRYTAGFYHNGQPVRKRLFDPSTGSAQRFVLIGTTGAGKSKTLQLQLIAEKINGICTWLADLKEGQSVPEAAGNVDWRVTSLEGAVLMLMAGVEVAKARMRRYSALGRNAFVLGDDPLLHIHIDEVNRLLERGSPYRALATRLIKELSRTGRSVGVGIGLAAQAFHLEELGGSDTLRAMMKTGEVTLLRWTSSMMRQLVADGILQIGSQLLPIPETLAPTVLRSPFDVAGDDSDVPGTQGMAYYVSGPRPTSLMRHLRVGSIAPLPGLDPEILALYGPEEPRRLEEASLQALDGDGIEYMAYALRNDDGAMAALCAQFADAVRTSKTKAGRGPTAPADADADDHANDDHNSEDGEDDGGGDATLPPASLPERILAVLKAATAPMSAAAICEAVNADGGRQVGLGAVRNVLTRLSAPENGPVTRPGHGLYALA</sequence>
<protein>
    <submittedName>
        <fullName evidence="2">Major plasmid transfer protein, traa</fullName>
    </submittedName>
</protein>
<name>A0A8J3S5M8_PLARO</name>
<dbReference type="EMBL" id="BOOI01000046">
    <property type="protein sequence ID" value="GIH86406.1"/>
    <property type="molecule type" value="Genomic_DNA"/>
</dbReference>
<evidence type="ECO:0000313" key="2">
    <source>
        <dbReference type="EMBL" id="GIH86406.1"/>
    </source>
</evidence>
<proteinExistence type="predicted"/>
<dbReference type="Proteomes" id="UP000655044">
    <property type="component" value="Unassembled WGS sequence"/>
</dbReference>